<dbReference type="KEGG" id="kpin:30173266"/>
<evidence type="ECO:0000313" key="4">
    <source>
        <dbReference type="Proteomes" id="UP000094020"/>
    </source>
</evidence>
<evidence type="ECO:0000313" key="3">
    <source>
        <dbReference type="EMBL" id="WWC72114.1"/>
    </source>
</evidence>
<sequence length="203" mass="23062">MDRIKTGQTDHTDDSVFWDEDQEEEEREPYEGNPEKWTEFLKSSKYDNRYKHSLKRQQARNVNCRDSLGNSNDQGQSSHQVDTNKATMNTSKSQITPSSTLSNDNPRDYNDPQGGDTRFSPQVHEHTKGPFGFATVASGSLLLQGPSRTAKIGEFSPSTCGQYGQCSGKQEGIKQSKIRTRDKMENEFQRLMDEGDGYHIRGW</sequence>
<reference evidence="3" key="4">
    <citation type="submission" date="2024-02" db="EMBL/GenBank/DDBJ databases">
        <title>Comparative genomics of Cryptococcus and Kwoniella reveals pathogenesis evolution and contrasting modes of karyotype evolution via chromosome fusion or intercentromeric recombination.</title>
        <authorList>
            <person name="Coelho M.A."/>
            <person name="David-Palma M."/>
            <person name="Shea T."/>
            <person name="Bowers K."/>
            <person name="McGinley-Smith S."/>
            <person name="Mohammad A.W."/>
            <person name="Gnirke A."/>
            <person name="Yurkov A.M."/>
            <person name="Nowrousian M."/>
            <person name="Sun S."/>
            <person name="Cuomo C.A."/>
            <person name="Heitman J."/>
        </authorList>
    </citation>
    <scope>NUCLEOTIDE SEQUENCE</scope>
    <source>
        <strain evidence="3">CBS 10737</strain>
    </source>
</reference>
<proteinExistence type="predicted"/>
<feature type="compositionally biased region" description="Basic and acidic residues" evidence="1">
    <location>
        <begin position="1"/>
        <end position="14"/>
    </location>
</feature>
<keyword evidence="4" id="KW-1185">Reference proteome</keyword>
<protein>
    <submittedName>
        <fullName evidence="2">Uncharacterized protein</fullName>
    </submittedName>
</protein>
<feature type="compositionally biased region" description="Acidic residues" evidence="1">
    <location>
        <begin position="16"/>
        <end position="28"/>
    </location>
</feature>
<feature type="compositionally biased region" description="Basic and acidic residues" evidence="1">
    <location>
        <begin position="29"/>
        <end position="50"/>
    </location>
</feature>
<evidence type="ECO:0000256" key="1">
    <source>
        <dbReference type="SAM" id="MobiDB-lite"/>
    </source>
</evidence>
<feature type="compositionally biased region" description="Polar residues" evidence="1">
    <location>
        <begin position="68"/>
        <end position="104"/>
    </location>
</feature>
<reference evidence="3" key="2">
    <citation type="submission" date="2013-07" db="EMBL/GenBank/DDBJ databases">
        <authorList>
            <consortium name="The Broad Institute Genome Sequencing Platform"/>
            <person name="Cuomo C."/>
            <person name="Litvintseva A."/>
            <person name="Chen Y."/>
            <person name="Heitman J."/>
            <person name="Sun S."/>
            <person name="Springer D."/>
            <person name="Dromer F."/>
            <person name="Young S.K."/>
            <person name="Zeng Q."/>
            <person name="Gargeya S."/>
            <person name="Fitzgerald M."/>
            <person name="Abouelleil A."/>
            <person name="Alvarado L."/>
            <person name="Berlin A.M."/>
            <person name="Chapman S.B."/>
            <person name="Dewar J."/>
            <person name="Goldberg J."/>
            <person name="Griggs A."/>
            <person name="Gujja S."/>
            <person name="Hansen M."/>
            <person name="Howarth C."/>
            <person name="Imamovic A."/>
            <person name="Larimer J."/>
            <person name="McCowan C."/>
            <person name="Murphy C."/>
            <person name="Pearson M."/>
            <person name="Priest M."/>
            <person name="Roberts A."/>
            <person name="Saif S."/>
            <person name="Shea T."/>
            <person name="Sykes S."/>
            <person name="Wortman J."/>
            <person name="Nusbaum C."/>
            <person name="Birren B."/>
        </authorList>
    </citation>
    <scope>NUCLEOTIDE SEQUENCE</scope>
    <source>
        <strain evidence="3">CBS 10737</strain>
    </source>
</reference>
<name>A0A1B9I0Z3_9TREE</name>
<evidence type="ECO:0000313" key="2">
    <source>
        <dbReference type="EMBL" id="OCF49209.1"/>
    </source>
</evidence>
<dbReference type="EMBL" id="CP144526">
    <property type="protein sequence ID" value="WWC72114.1"/>
    <property type="molecule type" value="Genomic_DNA"/>
</dbReference>
<dbReference type="Proteomes" id="UP000094020">
    <property type="component" value="Chromosome 8"/>
</dbReference>
<dbReference type="RefSeq" id="XP_019010428.1">
    <property type="nucleotide sequence ID" value="XM_019156626.1"/>
</dbReference>
<reference evidence="2" key="3">
    <citation type="submission" date="2016-07" db="EMBL/GenBank/DDBJ databases">
        <title>Evolution of pathogenesis and genome organization in the Tremellales.</title>
        <authorList>
            <person name="Cuomo C."/>
            <person name="Litvintseva A."/>
            <person name="Heitman J."/>
            <person name="Chen Y."/>
            <person name="Sun S."/>
            <person name="Springer D."/>
            <person name="Dromer F."/>
            <person name="Young S."/>
            <person name="Zeng Q."/>
            <person name="Chapman S."/>
            <person name="Gujja S."/>
            <person name="Saif S."/>
            <person name="Birren B."/>
        </authorList>
    </citation>
    <scope>NUCLEOTIDE SEQUENCE</scope>
    <source>
        <strain evidence="2">CBS 10737</strain>
    </source>
</reference>
<reference evidence="2" key="1">
    <citation type="submission" date="2013-07" db="EMBL/GenBank/DDBJ databases">
        <title>The Genome Sequence of Cryptococcus pinus CBS10737.</title>
        <authorList>
            <consortium name="The Broad Institute Genome Sequencing Platform"/>
            <person name="Cuomo C."/>
            <person name="Litvintseva A."/>
            <person name="Chen Y."/>
            <person name="Heitman J."/>
            <person name="Sun S."/>
            <person name="Springer D."/>
            <person name="Dromer F."/>
            <person name="Young S.K."/>
            <person name="Zeng Q."/>
            <person name="Gargeya S."/>
            <person name="Fitzgerald M."/>
            <person name="Abouelleil A."/>
            <person name="Alvarado L."/>
            <person name="Berlin A.M."/>
            <person name="Chapman S.B."/>
            <person name="Dewar J."/>
            <person name="Goldberg J."/>
            <person name="Griggs A."/>
            <person name="Gujja S."/>
            <person name="Hansen M."/>
            <person name="Howarth C."/>
            <person name="Imamovic A."/>
            <person name="Larimer J."/>
            <person name="McCowan C."/>
            <person name="Murphy C."/>
            <person name="Pearson M."/>
            <person name="Priest M."/>
            <person name="Roberts A."/>
            <person name="Saif S."/>
            <person name="Shea T."/>
            <person name="Sykes S."/>
            <person name="Wortman J."/>
            <person name="Nusbaum C."/>
            <person name="Birren B."/>
        </authorList>
    </citation>
    <scope>NUCLEOTIDE SEQUENCE [LARGE SCALE GENOMIC DNA]</scope>
    <source>
        <strain evidence="2">CBS 10737</strain>
    </source>
</reference>
<dbReference type="AlphaFoldDB" id="A0A1B9I0Z3"/>
<accession>A0A1B9I0Z3</accession>
<gene>
    <name evidence="2" type="ORF">I206_04897</name>
    <name evidence="3" type="ORF">I206_106074</name>
</gene>
<organism evidence="2">
    <name type="scientific">Kwoniella pini CBS 10737</name>
    <dbReference type="NCBI Taxonomy" id="1296096"/>
    <lineage>
        <taxon>Eukaryota</taxon>
        <taxon>Fungi</taxon>
        <taxon>Dikarya</taxon>
        <taxon>Basidiomycota</taxon>
        <taxon>Agaricomycotina</taxon>
        <taxon>Tremellomycetes</taxon>
        <taxon>Tremellales</taxon>
        <taxon>Cryptococcaceae</taxon>
        <taxon>Kwoniella</taxon>
    </lineage>
</organism>
<feature type="region of interest" description="Disordered" evidence="1">
    <location>
        <begin position="1"/>
        <end position="131"/>
    </location>
</feature>
<dbReference type="GeneID" id="30173266"/>
<dbReference type="EMBL" id="KI894012">
    <property type="protein sequence ID" value="OCF49209.1"/>
    <property type="molecule type" value="Genomic_DNA"/>
</dbReference>